<comment type="caution">
    <text evidence="1">The sequence shown here is derived from an EMBL/GenBank/DDBJ whole genome shotgun (WGS) entry which is preliminary data.</text>
</comment>
<evidence type="ECO:0000313" key="1">
    <source>
        <dbReference type="EMBL" id="THV38643.1"/>
    </source>
</evidence>
<dbReference type="RefSeq" id="WP_136536228.1">
    <property type="nucleotide sequence ID" value="NZ_STGY01000067.1"/>
</dbReference>
<dbReference type="Proteomes" id="UP000308760">
    <property type="component" value="Unassembled WGS sequence"/>
</dbReference>
<reference evidence="1 2" key="2">
    <citation type="submission" date="2019-05" db="EMBL/GenBank/DDBJ databases">
        <title>Glycomyces buryatensis sp. nov.</title>
        <authorList>
            <person name="Nikitina E."/>
        </authorList>
    </citation>
    <scope>NUCLEOTIDE SEQUENCE [LARGE SCALE GENOMIC DNA]</scope>
    <source>
        <strain evidence="1 2">18</strain>
    </source>
</reference>
<organism evidence="1 2">
    <name type="scientific">Glycomyces buryatensis</name>
    <dbReference type="NCBI Taxonomy" id="2570927"/>
    <lineage>
        <taxon>Bacteria</taxon>
        <taxon>Bacillati</taxon>
        <taxon>Actinomycetota</taxon>
        <taxon>Actinomycetes</taxon>
        <taxon>Glycomycetales</taxon>
        <taxon>Glycomycetaceae</taxon>
        <taxon>Glycomyces</taxon>
    </lineage>
</organism>
<dbReference type="EMBL" id="STGY01000067">
    <property type="protein sequence ID" value="THV38643.1"/>
    <property type="molecule type" value="Genomic_DNA"/>
</dbReference>
<protein>
    <submittedName>
        <fullName evidence="1">Uncharacterized protein</fullName>
    </submittedName>
</protein>
<keyword evidence="2" id="KW-1185">Reference proteome</keyword>
<gene>
    <name evidence="1" type="ORF">FAB82_19635</name>
</gene>
<proteinExistence type="predicted"/>
<reference evidence="2" key="1">
    <citation type="submission" date="2019-04" db="EMBL/GenBank/DDBJ databases">
        <title>Nocardioides xinjiangensis sp. nov.</title>
        <authorList>
            <person name="Liu S."/>
        </authorList>
    </citation>
    <scope>NUCLEOTIDE SEQUENCE [LARGE SCALE GENOMIC DNA]</scope>
    <source>
        <strain evidence="2">18</strain>
    </source>
</reference>
<dbReference type="AlphaFoldDB" id="A0A4S8Q396"/>
<accession>A0A4S8Q396</accession>
<sequence length="78" mass="8676">MNTLGSFVFADMTIEVESLRNAQLGFEVFWLLRTRPNPRLTVAVRRPSGIAVANRLAVDPIGLDTALAEFLKRRSDSS</sequence>
<name>A0A4S8Q396_9ACTN</name>
<evidence type="ECO:0000313" key="2">
    <source>
        <dbReference type="Proteomes" id="UP000308760"/>
    </source>
</evidence>